<comment type="caution">
    <text evidence="2">The sequence shown here is derived from an EMBL/GenBank/DDBJ whole genome shotgun (WGS) entry which is preliminary data.</text>
</comment>
<reference evidence="2" key="1">
    <citation type="submission" date="2021-06" db="EMBL/GenBank/DDBJ databases">
        <authorList>
            <person name="Kallberg Y."/>
            <person name="Tangrot J."/>
            <person name="Rosling A."/>
        </authorList>
    </citation>
    <scope>NUCLEOTIDE SEQUENCE</scope>
    <source>
        <strain evidence="2">CL551</strain>
    </source>
</reference>
<evidence type="ECO:0000313" key="2">
    <source>
        <dbReference type="EMBL" id="CAG8721257.1"/>
    </source>
</evidence>
<evidence type="ECO:0000313" key="3">
    <source>
        <dbReference type="Proteomes" id="UP000789342"/>
    </source>
</evidence>
<feature type="compositionally biased region" description="Basic and acidic residues" evidence="1">
    <location>
        <begin position="79"/>
        <end position="91"/>
    </location>
</feature>
<organism evidence="2 3">
    <name type="scientific">Acaulospora morrowiae</name>
    <dbReference type="NCBI Taxonomy" id="94023"/>
    <lineage>
        <taxon>Eukaryota</taxon>
        <taxon>Fungi</taxon>
        <taxon>Fungi incertae sedis</taxon>
        <taxon>Mucoromycota</taxon>
        <taxon>Glomeromycotina</taxon>
        <taxon>Glomeromycetes</taxon>
        <taxon>Diversisporales</taxon>
        <taxon>Acaulosporaceae</taxon>
        <taxon>Acaulospora</taxon>
    </lineage>
</organism>
<proteinExistence type="predicted"/>
<dbReference type="AlphaFoldDB" id="A0A9N9I5G5"/>
<name>A0A9N9I5G5_9GLOM</name>
<sequence length="91" mass="10688">IEKLARKKPKLPEISRKTLCKRTQKAVRTYKCLKAYSTNSISEMTNEQIQKIIDNISDNEFNIENHTSEISTTARRQNHRTEIPDLKDTRK</sequence>
<dbReference type="OrthoDB" id="2446647at2759"/>
<accession>A0A9N9I5G5</accession>
<gene>
    <name evidence="2" type="ORF">AMORRO_LOCUS13353</name>
</gene>
<feature type="region of interest" description="Disordered" evidence="1">
    <location>
        <begin position="68"/>
        <end position="91"/>
    </location>
</feature>
<evidence type="ECO:0000256" key="1">
    <source>
        <dbReference type="SAM" id="MobiDB-lite"/>
    </source>
</evidence>
<dbReference type="EMBL" id="CAJVPV010022570">
    <property type="protein sequence ID" value="CAG8721257.1"/>
    <property type="molecule type" value="Genomic_DNA"/>
</dbReference>
<dbReference type="Proteomes" id="UP000789342">
    <property type="component" value="Unassembled WGS sequence"/>
</dbReference>
<protein>
    <submittedName>
        <fullName evidence="2">16566_t:CDS:1</fullName>
    </submittedName>
</protein>
<feature type="non-terminal residue" evidence="2">
    <location>
        <position position="91"/>
    </location>
</feature>
<keyword evidence="3" id="KW-1185">Reference proteome</keyword>